<feature type="domain" description="Ubiquitin-like protease family profile" evidence="8">
    <location>
        <begin position="132"/>
        <end position="425"/>
    </location>
</feature>
<feature type="domain" description="C2H2-type" evidence="7">
    <location>
        <begin position="762"/>
        <end position="791"/>
    </location>
</feature>
<reference evidence="9" key="1">
    <citation type="journal article" date="2023" name="PhytoFront">
        <title>Draft Genome Resources of Seven Strains of Tilletia horrida, Causal Agent of Kernel Smut of Rice.</title>
        <authorList>
            <person name="Khanal S."/>
            <person name="Antony Babu S."/>
            <person name="Zhou X.G."/>
        </authorList>
    </citation>
    <scope>NUCLEOTIDE SEQUENCE</scope>
    <source>
        <strain evidence="9">TX3</strain>
    </source>
</reference>
<dbReference type="EMBL" id="JAPDMQ010000643">
    <property type="protein sequence ID" value="KAK0521754.1"/>
    <property type="molecule type" value="Genomic_DNA"/>
</dbReference>
<dbReference type="GO" id="GO:0019783">
    <property type="term" value="F:ubiquitin-like protein peptidase activity"/>
    <property type="evidence" value="ECO:0007669"/>
    <property type="project" value="UniProtKB-ARBA"/>
</dbReference>
<dbReference type="GO" id="GO:0006508">
    <property type="term" value="P:proteolysis"/>
    <property type="evidence" value="ECO:0007669"/>
    <property type="project" value="UniProtKB-KW"/>
</dbReference>
<organism evidence="9 10">
    <name type="scientific">Tilletia horrida</name>
    <dbReference type="NCBI Taxonomy" id="155126"/>
    <lineage>
        <taxon>Eukaryota</taxon>
        <taxon>Fungi</taxon>
        <taxon>Dikarya</taxon>
        <taxon>Basidiomycota</taxon>
        <taxon>Ustilaginomycotina</taxon>
        <taxon>Exobasidiomycetes</taxon>
        <taxon>Tilletiales</taxon>
        <taxon>Tilletiaceae</taxon>
        <taxon>Tilletia</taxon>
    </lineage>
</organism>
<evidence type="ECO:0008006" key="11">
    <source>
        <dbReference type="Google" id="ProtNLM"/>
    </source>
</evidence>
<feature type="region of interest" description="Disordered" evidence="6">
    <location>
        <begin position="574"/>
        <end position="602"/>
    </location>
</feature>
<dbReference type="GO" id="GO:0008270">
    <property type="term" value="F:zinc ion binding"/>
    <property type="evidence" value="ECO:0007669"/>
    <property type="project" value="UniProtKB-KW"/>
</dbReference>
<keyword evidence="2" id="KW-0645">Protease</keyword>
<dbReference type="PANTHER" id="PTHR46915">
    <property type="entry name" value="UBIQUITIN-LIKE PROTEASE 4-RELATED"/>
    <property type="match status" value="1"/>
</dbReference>
<dbReference type="SUPFAM" id="SSF54001">
    <property type="entry name" value="Cysteine proteinases"/>
    <property type="match status" value="1"/>
</dbReference>
<evidence type="ECO:0000259" key="7">
    <source>
        <dbReference type="PROSITE" id="PS50157"/>
    </source>
</evidence>
<evidence type="ECO:0000256" key="3">
    <source>
        <dbReference type="ARBA" id="ARBA00022801"/>
    </source>
</evidence>
<keyword evidence="5" id="KW-0479">Metal-binding</keyword>
<evidence type="ECO:0000259" key="8">
    <source>
        <dbReference type="PROSITE" id="PS50600"/>
    </source>
</evidence>
<dbReference type="PROSITE" id="PS50600">
    <property type="entry name" value="ULP_PROTEASE"/>
    <property type="match status" value="1"/>
</dbReference>
<dbReference type="Gene3D" id="3.30.160.60">
    <property type="entry name" value="Classic Zinc Finger"/>
    <property type="match status" value="1"/>
</dbReference>
<feature type="region of interest" description="Disordered" evidence="6">
    <location>
        <begin position="1"/>
        <end position="105"/>
    </location>
</feature>
<dbReference type="InterPro" id="IPR038765">
    <property type="entry name" value="Papain-like_cys_pep_sf"/>
</dbReference>
<comment type="caution">
    <text evidence="9">The sequence shown here is derived from an EMBL/GenBank/DDBJ whole genome shotgun (WGS) entry which is preliminary data.</text>
</comment>
<accession>A0AAN6G5J6</accession>
<name>A0AAN6G5J6_9BASI</name>
<dbReference type="PROSITE" id="PS00028">
    <property type="entry name" value="ZINC_FINGER_C2H2_1"/>
    <property type="match status" value="2"/>
</dbReference>
<dbReference type="GO" id="GO:0016926">
    <property type="term" value="P:protein desumoylation"/>
    <property type="evidence" value="ECO:0007669"/>
    <property type="project" value="UniProtKB-ARBA"/>
</dbReference>
<protein>
    <recommendedName>
        <fullName evidence="11">Ubiquitin-like protease family profile domain-containing protein</fullName>
    </recommendedName>
</protein>
<dbReference type="SMART" id="SM00355">
    <property type="entry name" value="ZnF_C2H2"/>
    <property type="match status" value="2"/>
</dbReference>
<keyword evidence="5" id="KW-0863">Zinc-finger</keyword>
<evidence type="ECO:0000256" key="6">
    <source>
        <dbReference type="SAM" id="MobiDB-lite"/>
    </source>
</evidence>
<dbReference type="PANTHER" id="PTHR46915:SF2">
    <property type="entry name" value="UBIQUITIN-LIKE PROTEASE 4"/>
    <property type="match status" value="1"/>
</dbReference>
<dbReference type="Pfam" id="PF02902">
    <property type="entry name" value="Peptidase_C48"/>
    <property type="match status" value="1"/>
</dbReference>
<feature type="domain" description="C2H2-type" evidence="7">
    <location>
        <begin position="705"/>
        <end position="728"/>
    </location>
</feature>
<gene>
    <name evidence="9" type="ORF">OC842_006683</name>
</gene>
<proteinExistence type="inferred from homology"/>
<evidence type="ECO:0000313" key="10">
    <source>
        <dbReference type="Proteomes" id="UP001176521"/>
    </source>
</evidence>
<evidence type="ECO:0000256" key="1">
    <source>
        <dbReference type="ARBA" id="ARBA00005234"/>
    </source>
</evidence>
<dbReference type="Proteomes" id="UP001176521">
    <property type="component" value="Unassembled WGS sequence"/>
</dbReference>
<dbReference type="GO" id="GO:0008234">
    <property type="term" value="F:cysteine-type peptidase activity"/>
    <property type="evidence" value="ECO:0007669"/>
    <property type="project" value="UniProtKB-KW"/>
</dbReference>
<evidence type="ECO:0000256" key="5">
    <source>
        <dbReference type="PROSITE-ProRule" id="PRU00042"/>
    </source>
</evidence>
<keyword evidence="5" id="KW-0862">Zinc</keyword>
<evidence type="ECO:0000256" key="2">
    <source>
        <dbReference type="ARBA" id="ARBA00022670"/>
    </source>
</evidence>
<keyword evidence="10" id="KW-1185">Reference proteome</keyword>
<comment type="similarity">
    <text evidence="1">Belongs to the peptidase C48 family.</text>
</comment>
<feature type="non-terminal residue" evidence="9">
    <location>
        <position position="875"/>
    </location>
</feature>
<dbReference type="InterPro" id="IPR003653">
    <property type="entry name" value="Peptidase_C48_C"/>
</dbReference>
<dbReference type="InterPro" id="IPR013087">
    <property type="entry name" value="Znf_C2H2_type"/>
</dbReference>
<dbReference type="AlphaFoldDB" id="A0AAN6G5J6"/>
<evidence type="ECO:0000313" key="9">
    <source>
        <dbReference type="EMBL" id="KAK0521754.1"/>
    </source>
</evidence>
<dbReference type="PROSITE" id="PS50157">
    <property type="entry name" value="ZINC_FINGER_C2H2_2"/>
    <property type="match status" value="2"/>
</dbReference>
<sequence length="875" mass="94952">MSVSEGGPEAGLDPDTTLDMAQGSQTEGDMHAAGSEPVTAPEPFTLPGPGQTEEHHQSTTSATHQQLSSDSLPPPSALEGCGPSNTSSQHPEEAGSASASEPDAELSIKDVARRCGKNVEDPGVALCNWDEHIIRLSDFKQFDKNEYMSGTMMELFMRYVVFDERPFSCDPPITRPRADEIHVFNTYLLRQYQKRGYDSVSRALGGRQGTMDVFSKRFLVFPVFQEGLTPEEVGHWSVIVLVRPDLSLKPCGPQLDKATLIKPLVHEGIKRRPAAPPSWVDSPFAPGRDEYPHEAFPLVDLFGCDEPMLRSHAPHVKLVSSRPKTTLTPTAKLSSDLPTIVYMDSLSSPYSSSEDAFLVQTLIQEHAIALRRPELKLSIPAAPTRPQRANYLARLPSFNLVCLSVPKQPNSVDCGYYSVFSLKEFFRDPDQLLAKLEHAADTRKVEPNWDVNAAAGFRSLLLRTLTLICCKRMVEEAGEGLDLIVQGSERAGPVAATTSSNQAASTPLGVHEATASCSAILQRDVARFEQEPDPTAPAPATSSTTAVGRSLVGDAAEVGSCAALEEDAAPIAETEADECGSTRGEQGTFEELAGKTKRQDGSAVEGLNYNGCDGGHKPGASDLQVLTGQGNAEEMFPASTGSNDLDGLGAEWLAEDAATAALQAAESFADRQRMPPPIVTGIDKTLPMLQSSLEATAEATRYEPRPCGDCGATFTTRNQLWNHFDKTHRMIVEDVEVEGWTKPQQVRRVKRANNKGEEEAVFCCPKCNHPYESGRSLKRHAKECKHEKAEPSAGDAIPQVSMDRLRALAKQATAHLQRFEAPNANQTTPWATRTGFMKMMDGQDLRAMSDMTMLATEEPTEKAIAAIVADAIRAA</sequence>
<dbReference type="Gene3D" id="3.40.395.10">
    <property type="entry name" value="Adenoviral Proteinase, Chain A"/>
    <property type="match status" value="1"/>
</dbReference>
<keyword evidence="4" id="KW-0788">Thiol protease</keyword>
<evidence type="ECO:0000256" key="4">
    <source>
        <dbReference type="ARBA" id="ARBA00022807"/>
    </source>
</evidence>
<keyword evidence="3" id="KW-0378">Hydrolase</keyword>